<sequence length="114" mass="13352">MNFSTISLSYIFLGIFVVAILFYAYFKFVLIKSSDKSPDKDKIIGTMKKPEVWHERNKRMSYIALFWSVISLAVFVFLKYLYKSPIIPSFMIFIYLGVIVLSSVLFLPRKTRSK</sequence>
<name>A0A645BMQ9_9ZZZZ</name>
<feature type="transmembrane region" description="Helical" evidence="1">
    <location>
        <begin position="86"/>
        <end position="107"/>
    </location>
</feature>
<feature type="transmembrane region" description="Helical" evidence="1">
    <location>
        <begin position="6"/>
        <end position="26"/>
    </location>
</feature>
<feature type="transmembrane region" description="Helical" evidence="1">
    <location>
        <begin position="62"/>
        <end position="80"/>
    </location>
</feature>
<evidence type="ECO:0000313" key="2">
    <source>
        <dbReference type="EMBL" id="MPM66408.1"/>
    </source>
</evidence>
<gene>
    <name evidence="2" type="ORF">SDC9_113315</name>
</gene>
<keyword evidence="1" id="KW-1133">Transmembrane helix</keyword>
<accession>A0A645BMQ9</accession>
<reference evidence="2" key="1">
    <citation type="submission" date="2019-08" db="EMBL/GenBank/DDBJ databases">
        <authorList>
            <person name="Kucharzyk K."/>
            <person name="Murdoch R.W."/>
            <person name="Higgins S."/>
            <person name="Loffler F."/>
        </authorList>
    </citation>
    <scope>NUCLEOTIDE SEQUENCE</scope>
</reference>
<keyword evidence="1" id="KW-0812">Transmembrane</keyword>
<comment type="caution">
    <text evidence="2">The sequence shown here is derived from an EMBL/GenBank/DDBJ whole genome shotgun (WGS) entry which is preliminary data.</text>
</comment>
<dbReference type="AlphaFoldDB" id="A0A645BMQ9"/>
<evidence type="ECO:0000256" key="1">
    <source>
        <dbReference type="SAM" id="Phobius"/>
    </source>
</evidence>
<organism evidence="2">
    <name type="scientific">bioreactor metagenome</name>
    <dbReference type="NCBI Taxonomy" id="1076179"/>
    <lineage>
        <taxon>unclassified sequences</taxon>
        <taxon>metagenomes</taxon>
        <taxon>ecological metagenomes</taxon>
    </lineage>
</organism>
<keyword evidence="1" id="KW-0472">Membrane</keyword>
<protein>
    <submittedName>
        <fullName evidence="2">Uncharacterized protein</fullName>
    </submittedName>
</protein>
<dbReference type="EMBL" id="VSSQ01021066">
    <property type="protein sequence ID" value="MPM66408.1"/>
    <property type="molecule type" value="Genomic_DNA"/>
</dbReference>
<proteinExistence type="predicted"/>